<evidence type="ECO:0000313" key="1">
    <source>
        <dbReference type="EMBL" id="MFC5919143.1"/>
    </source>
</evidence>
<dbReference type="RefSeq" id="WP_386421266.1">
    <property type="nucleotide sequence ID" value="NZ_JBHSPU010000066.1"/>
</dbReference>
<feature type="non-terminal residue" evidence="1">
    <location>
        <position position="1"/>
    </location>
</feature>
<name>A0ABW1GXZ9_9ACTN</name>
<evidence type="ECO:0000313" key="2">
    <source>
        <dbReference type="Proteomes" id="UP001596200"/>
    </source>
</evidence>
<dbReference type="Proteomes" id="UP001596200">
    <property type="component" value="Unassembled WGS sequence"/>
</dbReference>
<gene>
    <name evidence="1" type="ORF">ACFP1B_37755</name>
</gene>
<evidence type="ECO:0008006" key="3">
    <source>
        <dbReference type="Google" id="ProtNLM"/>
    </source>
</evidence>
<accession>A0ABW1GXZ9</accession>
<reference evidence="2" key="1">
    <citation type="journal article" date="2019" name="Int. J. Syst. Evol. Microbiol.">
        <title>The Global Catalogue of Microorganisms (GCM) 10K type strain sequencing project: providing services to taxonomists for standard genome sequencing and annotation.</title>
        <authorList>
            <consortium name="The Broad Institute Genomics Platform"/>
            <consortium name="The Broad Institute Genome Sequencing Center for Infectious Disease"/>
            <person name="Wu L."/>
            <person name="Ma J."/>
        </authorList>
    </citation>
    <scope>NUCLEOTIDE SEQUENCE [LARGE SCALE GENOMIC DNA]</scope>
    <source>
        <strain evidence="2">JCM 4147</strain>
    </source>
</reference>
<keyword evidence="2" id="KW-1185">Reference proteome</keyword>
<dbReference type="EMBL" id="JBHSPU010000066">
    <property type="protein sequence ID" value="MFC5919143.1"/>
    <property type="molecule type" value="Genomic_DNA"/>
</dbReference>
<comment type="caution">
    <text evidence="1">The sequence shown here is derived from an EMBL/GenBank/DDBJ whole genome shotgun (WGS) entry which is preliminary data.</text>
</comment>
<protein>
    <recommendedName>
        <fullName evidence="3">Acyl-CoA dehydrogenase</fullName>
    </recommendedName>
</protein>
<organism evidence="1 2">
    <name type="scientific">Streptomyces pulveraceus</name>
    <dbReference type="NCBI Taxonomy" id="68258"/>
    <lineage>
        <taxon>Bacteria</taxon>
        <taxon>Bacillati</taxon>
        <taxon>Actinomycetota</taxon>
        <taxon>Actinomycetes</taxon>
        <taxon>Kitasatosporales</taxon>
        <taxon>Streptomycetaceae</taxon>
        <taxon>Streptomyces</taxon>
    </lineage>
</organism>
<proteinExistence type="predicted"/>
<sequence>SKGRQPLPSVDEMLLLLGAPYPEPGWLPVAYSLLSQVTHSTPIGLTHMARYRRGTLSAHDISPEMLALTLDTACLGSARLLGMSGLLLTQGSEEAHQYALGLEQRAMAVHSTARLVHWLD</sequence>